<dbReference type="PANTHER" id="PTHR23095">
    <property type="entry name" value="PARANEOPLASTIC ANTIGEN"/>
    <property type="match status" value="1"/>
</dbReference>
<feature type="compositionally biased region" description="Polar residues" evidence="2">
    <location>
        <begin position="796"/>
        <end position="822"/>
    </location>
</feature>
<dbReference type="PANTHER" id="PTHR23095:SF46">
    <property type="entry name" value="GAG PROTEIN"/>
    <property type="match status" value="1"/>
</dbReference>
<feature type="region of interest" description="Disordered" evidence="2">
    <location>
        <begin position="687"/>
        <end position="742"/>
    </location>
</feature>
<feature type="compositionally biased region" description="Low complexity" evidence="2">
    <location>
        <begin position="823"/>
        <end position="834"/>
    </location>
</feature>
<evidence type="ECO:0000313" key="5">
    <source>
        <dbReference type="Proteomes" id="UP000596742"/>
    </source>
</evidence>
<protein>
    <recommendedName>
        <fullName evidence="3">C2H2-type domain-containing protein</fullName>
    </recommendedName>
</protein>
<dbReference type="Pfam" id="PF14893">
    <property type="entry name" value="PNMA"/>
    <property type="match status" value="1"/>
</dbReference>
<accession>A0A8B6C7L5</accession>
<dbReference type="InterPro" id="IPR013087">
    <property type="entry name" value="Znf_C2H2_type"/>
</dbReference>
<feature type="compositionally biased region" description="Basic residues" evidence="2">
    <location>
        <begin position="391"/>
        <end position="403"/>
    </location>
</feature>
<dbReference type="InterPro" id="IPR048270">
    <property type="entry name" value="PNMA_C"/>
</dbReference>
<organism evidence="4 5">
    <name type="scientific">Mytilus galloprovincialis</name>
    <name type="common">Mediterranean mussel</name>
    <dbReference type="NCBI Taxonomy" id="29158"/>
    <lineage>
        <taxon>Eukaryota</taxon>
        <taxon>Metazoa</taxon>
        <taxon>Spiralia</taxon>
        <taxon>Lophotrochozoa</taxon>
        <taxon>Mollusca</taxon>
        <taxon>Bivalvia</taxon>
        <taxon>Autobranchia</taxon>
        <taxon>Pteriomorphia</taxon>
        <taxon>Mytilida</taxon>
        <taxon>Mytiloidea</taxon>
        <taxon>Mytilidae</taxon>
        <taxon>Mytilinae</taxon>
        <taxon>Mytilus</taxon>
    </lineage>
</organism>
<proteinExistence type="predicted"/>
<feature type="compositionally biased region" description="Low complexity" evidence="2">
    <location>
        <begin position="777"/>
        <end position="795"/>
    </location>
</feature>
<feature type="domain" description="C2H2-type" evidence="3">
    <location>
        <begin position="81"/>
        <end position="108"/>
    </location>
</feature>
<keyword evidence="1" id="KW-0862">Zinc</keyword>
<evidence type="ECO:0000256" key="1">
    <source>
        <dbReference type="PROSITE-ProRule" id="PRU00042"/>
    </source>
</evidence>
<dbReference type="InterPro" id="IPR026523">
    <property type="entry name" value="PNMA"/>
</dbReference>
<dbReference type="PROSITE" id="PS50157">
    <property type="entry name" value="ZINC_FINGER_C2H2_2"/>
    <property type="match status" value="1"/>
</dbReference>
<feature type="compositionally biased region" description="Basic and acidic residues" evidence="2">
    <location>
        <begin position="836"/>
        <end position="847"/>
    </location>
</feature>
<keyword evidence="5" id="KW-1185">Reference proteome</keyword>
<dbReference type="Proteomes" id="UP000596742">
    <property type="component" value="Unassembled WGS sequence"/>
</dbReference>
<dbReference type="EMBL" id="UYJE01001317">
    <property type="protein sequence ID" value="VDI01204.1"/>
    <property type="molecule type" value="Genomic_DNA"/>
</dbReference>
<feature type="compositionally biased region" description="Basic and acidic residues" evidence="2">
    <location>
        <begin position="364"/>
        <end position="376"/>
    </location>
</feature>
<dbReference type="OrthoDB" id="427129at2759"/>
<feature type="region of interest" description="Disordered" evidence="2">
    <location>
        <begin position="777"/>
        <end position="873"/>
    </location>
</feature>
<keyword evidence="1" id="KW-0863">Zinc-finger</keyword>
<evidence type="ECO:0000313" key="4">
    <source>
        <dbReference type="EMBL" id="VDI01204.1"/>
    </source>
</evidence>
<feature type="compositionally biased region" description="Acidic residues" evidence="2">
    <location>
        <begin position="730"/>
        <end position="742"/>
    </location>
</feature>
<name>A0A8B6C7L5_MYTGA</name>
<dbReference type="AlphaFoldDB" id="A0A8B6C7L5"/>
<feature type="region of interest" description="Disordered" evidence="2">
    <location>
        <begin position="364"/>
        <end position="422"/>
    </location>
</feature>
<evidence type="ECO:0000259" key="3">
    <source>
        <dbReference type="PROSITE" id="PS50157"/>
    </source>
</evidence>
<evidence type="ECO:0000256" key="2">
    <source>
        <dbReference type="SAM" id="MobiDB-lite"/>
    </source>
</evidence>
<keyword evidence="1" id="KW-0479">Metal-binding</keyword>
<gene>
    <name evidence="4" type="ORF">MGAL_10B026854</name>
</gene>
<feature type="compositionally biased region" description="Basic and acidic residues" evidence="2">
    <location>
        <begin position="708"/>
        <end position="719"/>
    </location>
</feature>
<comment type="caution">
    <text evidence="4">The sequence shown here is derived from an EMBL/GenBank/DDBJ whole genome shotgun (WGS) entry which is preliminary data.</text>
</comment>
<dbReference type="GO" id="GO:0008270">
    <property type="term" value="F:zinc ion binding"/>
    <property type="evidence" value="ECO:0007669"/>
    <property type="project" value="UniProtKB-KW"/>
</dbReference>
<sequence length="873" mass="98565">MYPSQRHLLMQTFREATRRPFGYLLVDLKAATPEHLRLRSDVLGGGEDDAEAEDEDVDFTGSESNTMEFGEEDVGSESDLMACRACGLVFAHARGLEIHQERDCGEEPSAKRCRTEDDGVEGTYGYELECYLEDLPATVCCADELPDEVSNRPRSFVVNTDDCDGKGIHWVAKSEATFDVWMFEVKCVLREGNYSDSVVLQSVRGSLKGKARSLLLLSEHASPQQILDKLEGVYGNVYTSEALLEKFYKETQQQNQTVADFGMTLESIIQPAVEKGDITFETKNEMLRSKFWSGIRDPLLKNSSRYKFDTVKDFDQLRKEIRAIELELLNSEKPTSIVQHQPISSDSVKLDDILKKIDRMGKRLDTLEKKTPEEAPRTTGNNQFNTGYSRGNRRGNNSRRYGRGNRYQNDRGGNRDSGSMVSTISEPTLRYLHPVPTVKTLDEFILSVRVAEGSQLPYHGYVEVNIKVPFHTESMMVPLLVVPETDYNRSVPVIIAKAIYLKPRSVICGLNEVKIVRHADLDSSDENTESSKKGDEQDKGKILEKLGVELTELTPEMKDAFLGISSGSPVKDHKTYVSNLEKRLKFAYKTAANVAEKASKRHKTRYDLKVRHSNLQKGDRVLLKKVGFKGKHKLQNKWDRDPYIIESQPDPSIPVYILKPEHGRSRKVTVHRNMILPIFSLPTEEIVREQSQSRSKKDKSPTRPSLELQKDDNVKRDENDQTLNEVSVNSEEDEDEDEDDDICVVVTRSPGIRDENRNASLVLNPRAPEFLPTSFGSSLPVSSVSSDFSSSRPLSITQSGYSGEVFSDTSGQTRISQSELNPSSSSTFRGASGSDNSRENSDTREQTDAQPVLRRTTRQSRVPQRYQDFVLYR</sequence>
<reference evidence="4" key="1">
    <citation type="submission" date="2018-11" db="EMBL/GenBank/DDBJ databases">
        <authorList>
            <person name="Alioto T."/>
            <person name="Alioto T."/>
        </authorList>
    </citation>
    <scope>NUCLEOTIDE SEQUENCE</scope>
</reference>